<reference evidence="5" key="1">
    <citation type="journal article" date="2020" name="Phytopathology">
        <title>Genome Sequence Resources of Colletotrichum truncatum, C. plurivorum, C. musicola, and C. sojae: Four Species Pathogenic to Soybean (Glycine max).</title>
        <authorList>
            <person name="Rogerio F."/>
            <person name="Boufleur T.R."/>
            <person name="Ciampi-Guillardi M."/>
            <person name="Sukno S.A."/>
            <person name="Thon M.R."/>
            <person name="Massola Junior N.S."/>
            <person name="Baroncelli R."/>
        </authorList>
    </citation>
    <scope>NUCLEOTIDE SEQUENCE</scope>
    <source>
        <strain evidence="5">LFN0074</strain>
    </source>
</reference>
<keyword evidence="2" id="KW-0521">NADP</keyword>
<dbReference type="EMBL" id="WIGM01000869">
    <property type="protein sequence ID" value="KAF6810012.1"/>
    <property type="molecule type" value="Genomic_DNA"/>
</dbReference>
<evidence type="ECO:0000259" key="4">
    <source>
        <dbReference type="Pfam" id="PF01370"/>
    </source>
</evidence>
<dbReference type="Proteomes" id="UP000639643">
    <property type="component" value="Unassembled WGS sequence"/>
</dbReference>
<comment type="similarity">
    <text evidence="1">Belongs to the NmrA-type oxidoreductase family. Isoflavone reductase subfamily.</text>
</comment>
<dbReference type="AlphaFoldDB" id="A0A8H6JBI4"/>
<dbReference type="InterPro" id="IPR036291">
    <property type="entry name" value="NAD(P)-bd_dom_sf"/>
</dbReference>
<accession>A0A8H6JBI4</accession>
<protein>
    <recommendedName>
        <fullName evidence="4">NAD-dependent epimerase/dehydratase domain-containing protein</fullName>
    </recommendedName>
</protein>
<gene>
    <name evidence="5" type="ORF">CMUS01_13560</name>
</gene>
<evidence type="ECO:0000313" key="6">
    <source>
        <dbReference type="Proteomes" id="UP000639643"/>
    </source>
</evidence>
<dbReference type="PANTHER" id="PTHR47706:SF4">
    <property type="entry name" value="NMRA-LIKE DOMAIN-CONTAINING PROTEIN"/>
    <property type="match status" value="1"/>
</dbReference>
<dbReference type="GO" id="GO:0016491">
    <property type="term" value="F:oxidoreductase activity"/>
    <property type="evidence" value="ECO:0007669"/>
    <property type="project" value="UniProtKB-KW"/>
</dbReference>
<dbReference type="InterPro" id="IPR001509">
    <property type="entry name" value="Epimerase_deHydtase"/>
</dbReference>
<keyword evidence="6" id="KW-1185">Reference proteome</keyword>
<dbReference type="Pfam" id="PF01370">
    <property type="entry name" value="Epimerase"/>
    <property type="match status" value="1"/>
</dbReference>
<evidence type="ECO:0000256" key="3">
    <source>
        <dbReference type="ARBA" id="ARBA00023002"/>
    </source>
</evidence>
<dbReference type="Gene3D" id="3.40.50.720">
    <property type="entry name" value="NAD(P)-binding Rossmann-like Domain"/>
    <property type="match status" value="1"/>
</dbReference>
<proteinExistence type="inferred from homology"/>
<organism evidence="5 6">
    <name type="scientific">Colletotrichum musicola</name>
    <dbReference type="NCBI Taxonomy" id="2175873"/>
    <lineage>
        <taxon>Eukaryota</taxon>
        <taxon>Fungi</taxon>
        <taxon>Dikarya</taxon>
        <taxon>Ascomycota</taxon>
        <taxon>Pezizomycotina</taxon>
        <taxon>Sordariomycetes</taxon>
        <taxon>Hypocreomycetidae</taxon>
        <taxon>Glomerellales</taxon>
        <taxon>Glomerellaceae</taxon>
        <taxon>Colletotrichum</taxon>
        <taxon>Colletotrichum orchidearum species complex</taxon>
    </lineage>
</organism>
<dbReference type="SUPFAM" id="SSF51735">
    <property type="entry name" value="NAD(P)-binding Rossmann-fold domains"/>
    <property type="match status" value="1"/>
</dbReference>
<evidence type="ECO:0000256" key="2">
    <source>
        <dbReference type="ARBA" id="ARBA00022857"/>
    </source>
</evidence>
<dbReference type="OrthoDB" id="419598at2759"/>
<evidence type="ECO:0000313" key="5">
    <source>
        <dbReference type="EMBL" id="KAF6810012.1"/>
    </source>
</evidence>
<feature type="domain" description="NAD-dependent epimerase/dehydratase" evidence="4">
    <location>
        <begin position="4"/>
        <end position="84"/>
    </location>
</feature>
<dbReference type="InterPro" id="IPR051609">
    <property type="entry name" value="NmrA/Isoflavone_reductase-like"/>
</dbReference>
<keyword evidence="3" id="KW-0560">Oxidoreductase</keyword>
<name>A0A8H6JBI4_9PEZI</name>
<dbReference type="PANTHER" id="PTHR47706">
    <property type="entry name" value="NMRA-LIKE FAMILY PROTEIN"/>
    <property type="match status" value="1"/>
</dbReference>
<sequence>MSVAIAGGTGGLGRATVEAIQARGTHEVIVLTRKVSGNPGGASGVRFIAVDYSNIDSLVSVLEDNNVETVISAVNNVAGDNSSELNLIRAAERSRPTKRFIPNFFGVPPLSESGVYASPKSASSATIPSPY</sequence>
<evidence type="ECO:0000256" key="1">
    <source>
        <dbReference type="ARBA" id="ARBA00005725"/>
    </source>
</evidence>
<comment type="caution">
    <text evidence="5">The sequence shown here is derived from an EMBL/GenBank/DDBJ whole genome shotgun (WGS) entry which is preliminary data.</text>
</comment>